<evidence type="ECO:0000313" key="2">
    <source>
        <dbReference type="Proteomes" id="UP001179952"/>
    </source>
</evidence>
<organism evidence="1 2">
    <name type="scientific">Acorus gramineus</name>
    <name type="common">Dwarf sweet flag</name>
    <dbReference type="NCBI Taxonomy" id="55184"/>
    <lineage>
        <taxon>Eukaryota</taxon>
        <taxon>Viridiplantae</taxon>
        <taxon>Streptophyta</taxon>
        <taxon>Embryophyta</taxon>
        <taxon>Tracheophyta</taxon>
        <taxon>Spermatophyta</taxon>
        <taxon>Magnoliopsida</taxon>
        <taxon>Liliopsida</taxon>
        <taxon>Acoraceae</taxon>
        <taxon>Acorus</taxon>
    </lineage>
</organism>
<keyword evidence="2" id="KW-1185">Reference proteome</keyword>
<dbReference type="Proteomes" id="UP001179952">
    <property type="component" value="Unassembled WGS sequence"/>
</dbReference>
<reference evidence="1" key="2">
    <citation type="submission" date="2023-06" db="EMBL/GenBank/DDBJ databases">
        <authorList>
            <person name="Ma L."/>
            <person name="Liu K.-W."/>
            <person name="Li Z."/>
            <person name="Hsiao Y.-Y."/>
            <person name="Qi Y."/>
            <person name="Fu T."/>
            <person name="Tang G."/>
            <person name="Zhang D."/>
            <person name="Sun W.-H."/>
            <person name="Liu D.-K."/>
            <person name="Li Y."/>
            <person name="Chen G.-Z."/>
            <person name="Liu X.-D."/>
            <person name="Liao X.-Y."/>
            <person name="Jiang Y.-T."/>
            <person name="Yu X."/>
            <person name="Hao Y."/>
            <person name="Huang J."/>
            <person name="Zhao X.-W."/>
            <person name="Ke S."/>
            <person name="Chen Y.-Y."/>
            <person name="Wu W.-L."/>
            <person name="Hsu J.-L."/>
            <person name="Lin Y.-F."/>
            <person name="Huang M.-D."/>
            <person name="Li C.-Y."/>
            <person name="Huang L."/>
            <person name="Wang Z.-W."/>
            <person name="Zhao X."/>
            <person name="Zhong W.-Y."/>
            <person name="Peng D.-H."/>
            <person name="Ahmad S."/>
            <person name="Lan S."/>
            <person name="Zhang J.-S."/>
            <person name="Tsai W.-C."/>
            <person name="Van De Peer Y."/>
            <person name="Liu Z.-J."/>
        </authorList>
    </citation>
    <scope>NUCLEOTIDE SEQUENCE</scope>
    <source>
        <strain evidence="1">SCP</strain>
        <tissue evidence="1">Leaves</tissue>
    </source>
</reference>
<gene>
    <name evidence="1" type="ORF">QJS04_geneDACA016428</name>
</gene>
<reference evidence="1" key="1">
    <citation type="journal article" date="2023" name="Nat. Commun.">
        <title>Diploid and tetraploid genomes of Acorus and the evolution of monocots.</title>
        <authorList>
            <person name="Ma L."/>
            <person name="Liu K.W."/>
            <person name="Li Z."/>
            <person name="Hsiao Y.Y."/>
            <person name="Qi Y."/>
            <person name="Fu T."/>
            <person name="Tang G.D."/>
            <person name="Zhang D."/>
            <person name="Sun W.H."/>
            <person name="Liu D.K."/>
            <person name="Li Y."/>
            <person name="Chen G.Z."/>
            <person name="Liu X.D."/>
            <person name="Liao X.Y."/>
            <person name="Jiang Y.T."/>
            <person name="Yu X."/>
            <person name="Hao Y."/>
            <person name="Huang J."/>
            <person name="Zhao X.W."/>
            <person name="Ke S."/>
            <person name="Chen Y.Y."/>
            <person name="Wu W.L."/>
            <person name="Hsu J.L."/>
            <person name="Lin Y.F."/>
            <person name="Huang M.D."/>
            <person name="Li C.Y."/>
            <person name="Huang L."/>
            <person name="Wang Z.W."/>
            <person name="Zhao X."/>
            <person name="Zhong W.Y."/>
            <person name="Peng D.H."/>
            <person name="Ahmad S."/>
            <person name="Lan S."/>
            <person name="Zhang J.S."/>
            <person name="Tsai W.C."/>
            <person name="Van de Peer Y."/>
            <person name="Liu Z.J."/>
        </authorList>
    </citation>
    <scope>NUCLEOTIDE SEQUENCE</scope>
    <source>
        <strain evidence="1">SCP</strain>
    </source>
</reference>
<name>A0AAV9B9Q3_ACOGR</name>
<dbReference type="EMBL" id="JAUJYN010000004">
    <property type="protein sequence ID" value="KAK1273054.1"/>
    <property type="molecule type" value="Genomic_DNA"/>
</dbReference>
<evidence type="ECO:0000313" key="1">
    <source>
        <dbReference type="EMBL" id="KAK1273054.1"/>
    </source>
</evidence>
<sequence length="56" mass="6651">MRKTCRRIDSSSSIEIGSTLHKEKHLPFIGYYQYPKNVMVEIWLLLTNHYIHECIG</sequence>
<dbReference type="AlphaFoldDB" id="A0AAV9B9Q3"/>
<accession>A0AAV9B9Q3</accession>
<protein>
    <submittedName>
        <fullName evidence="1">Uncharacterized protein</fullName>
    </submittedName>
</protein>
<comment type="caution">
    <text evidence="1">The sequence shown here is derived from an EMBL/GenBank/DDBJ whole genome shotgun (WGS) entry which is preliminary data.</text>
</comment>
<proteinExistence type="predicted"/>